<evidence type="ECO:0000313" key="10">
    <source>
        <dbReference type="EMBL" id="KAJ1927229.1"/>
    </source>
</evidence>
<feature type="domain" description="TEX10-like TPR repeats" evidence="9">
    <location>
        <begin position="637"/>
        <end position="738"/>
    </location>
</feature>
<dbReference type="Proteomes" id="UP001150569">
    <property type="component" value="Unassembled WGS sequence"/>
</dbReference>
<dbReference type="GO" id="GO:0005634">
    <property type="term" value="C:nucleus"/>
    <property type="evidence" value="ECO:0007669"/>
    <property type="project" value="UniProtKB-SubCell"/>
</dbReference>
<evidence type="ECO:0000256" key="7">
    <source>
        <dbReference type="SAM" id="MobiDB-lite"/>
    </source>
</evidence>
<dbReference type="GO" id="GO:0120330">
    <property type="term" value="C:rixosome complex"/>
    <property type="evidence" value="ECO:0007669"/>
    <property type="project" value="UniProtKB-UniRule"/>
</dbReference>
<sequence length="744" mass="83119">MTHIPWLPGLTTTTLHLNTRHALTYEQKVKLKLGKKKAPAENHTDTSFKSQSIVLTKQNLHTESLGGQATNSRNLSLTDLIPQLKHYSGVVRRDALKGLADLLTTHPHVLVENVGTVVNSLARLFVDDEPVIRKAVRRLCHDHLRHVPESKMAAFYPTILAYVCSAMTHIDEDIRIDGLRLLNTWVELLPGYMARHRHKLLPIYLDMLRLETRGKAGATGGVTKNVNSRTQNWSQNVRIEVMSSLLAFLRAVSGVTVGGDSGDTDVAEEDYWFFEPEWQRRSIFSGATAQHARRTTYQEARNGHWVIPTPYRNPAALLGADSGGLFSHLNLFGESLTGDTTGDNAGARDAAGENGEAVGGTSDSHKVLVEIFPFLRAVWLEACPDVFNGRSPSATSSELAVLHLVVQIMRVLWRSDDQVKLVQIAPSNELLQLLKLMMVYFPFGREFIRIQDTKAERILQDMNSAMCELVALFLKAAQSAENGPDGLTPEVTGLHAQLDRWKADILRYIQTFLGLPLPETATQTRKPSRVRNRIQSATGDAGTANYPMLTQSDVYFEADTFAAVLPAVWILHTSLNPTDCAYLHRALYKYYQAQGTHSRAKALALGYLARVAEMLTWPRTPVMASLDTDAELWPATEQWLLSLPRLLWELRTERPRTSALILKLLALVFKRQARLFSAPFPSRLQLTLVPFLCAQIPGKGNMFGPFVNLPAAVQKLTIELMYYCPEPEARLRDALALCLRGKDR</sequence>
<dbReference type="AlphaFoldDB" id="A0A9W8E104"/>
<dbReference type="InterPro" id="IPR057949">
    <property type="entry name" value="TPR_TEX10"/>
</dbReference>
<evidence type="ECO:0000256" key="3">
    <source>
        <dbReference type="ARBA" id="ARBA00004642"/>
    </source>
</evidence>
<dbReference type="InterPro" id="IPR011989">
    <property type="entry name" value="ARM-like"/>
</dbReference>
<evidence type="ECO:0000256" key="6">
    <source>
        <dbReference type="RuleBase" id="RU368021"/>
    </source>
</evidence>
<comment type="subunit">
    <text evidence="6">Component of the RIX1 complex.</text>
</comment>
<dbReference type="EMBL" id="JANBPT010000128">
    <property type="protein sequence ID" value="KAJ1927229.1"/>
    <property type="molecule type" value="Genomic_DNA"/>
</dbReference>
<evidence type="ECO:0000256" key="4">
    <source>
        <dbReference type="ARBA" id="ARBA00006427"/>
    </source>
</evidence>
<dbReference type="PANTHER" id="PTHR16056">
    <property type="entry name" value="REGULATOR OF MICROTUBULE DYNAMICS PROTEIN"/>
    <property type="match status" value="1"/>
</dbReference>
<keyword evidence="6" id="KW-0698">rRNA processing</keyword>
<keyword evidence="11" id="KW-1185">Reference proteome</keyword>
<dbReference type="SUPFAM" id="SSF48371">
    <property type="entry name" value="ARM repeat"/>
    <property type="match status" value="1"/>
</dbReference>
<feature type="domain" description="Pre-rRNA-processing protein Ipi1 N-terminal" evidence="8">
    <location>
        <begin position="152"/>
        <end position="249"/>
    </location>
</feature>
<proteinExistence type="inferred from homology"/>
<organism evidence="10 11">
    <name type="scientific">Tieghemiomyces parasiticus</name>
    <dbReference type="NCBI Taxonomy" id="78921"/>
    <lineage>
        <taxon>Eukaryota</taxon>
        <taxon>Fungi</taxon>
        <taxon>Fungi incertae sedis</taxon>
        <taxon>Zoopagomycota</taxon>
        <taxon>Kickxellomycotina</taxon>
        <taxon>Dimargaritomycetes</taxon>
        <taxon>Dimargaritales</taxon>
        <taxon>Dimargaritaceae</taxon>
        <taxon>Tieghemiomyces</taxon>
    </lineage>
</organism>
<dbReference type="InterPro" id="IPR024679">
    <property type="entry name" value="Ipi1_N"/>
</dbReference>
<dbReference type="GO" id="GO:0006364">
    <property type="term" value="P:rRNA processing"/>
    <property type="evidence" value="ECO:0007669"/>
    <property type="project" value="UniProtKB-UniRule"/>
</dbReference>
<gene>
    <name evidence="10" type="primary">IPI1_1</name>
    <name evidence="10" type="ORF">IWQ60_003119</name>
</gene>
<comment type="caution">
    <text evidence="10">The sequence shown here is derived from an EMBL/GenBank/DDBJ whole genome shotgun (WGS) entry which is preliminary data.</text>
</comment>
<comment type="subcellular location">
    <subcellularLocation>
        <location evidence="2">Nucleus</location>
        <location evidence="2">Nucleolus</location>
    </subcellularLocation>
    <subcellularLocation>
        <location evidence="3">Nucleus</location>
        <location evidence="3">Nucleoplasm</location>
    </subcellularLocation>
</comment>
<keyword evidence="6" id="KW-0690">Ribosome biogenesis</keyword>
<comment type="function">
    <text evidence="1 6">Component of the RIX1 complex required for processing of ITS2 sequences from 35S pre-rRNA.</text>
</comment>
<dbReference type="OrthoDB" id="361362at2759"/>
<keyword evidence="5 6" id="KW-0539">Nucleus</keyword>
<evidence type="ECO:0000256" key="5">
    <source>
        <dbReference type="ARBA" id="ARBA00023242"/>
    </source>
</evidence>
<evidence type="ECO:0000259" key="9">
    <source>
        <dbReference type="Pfam" id="PF25781"/>
    </source>
</evidence>
<dbReference type="Pfam" id="PF25781">
    <property type="entry name" value="TPR_TEX10"/>
    <property type="match status" value="1"/>
</dbReference>
<evidence type="ECO:0000256" key="2">
    <source>
        <dbReference type="ARBA" id="ARBA00004604"/>
    </source>
</evidence>
<dbReference type="PANTHER" id="PTHR16056:SF2">
    <property type="entry name" value="TESTIS-EXPRESSED PROTEIN 10"/>
    <property type="match status" value="1"/>
</dbReference>
<comment type="similarity">
    <text evidence="4 6">Belongs to the IPI1/TEX10 family.</text>
</comment>
<protein>
    <recommendedName>
        <fullName evidence="6">Pre-rRNA-processing protein</fullName>
    </recommendedName>
</protein>
<evidence type="ECO:0000259" key="8">
    <source>
        <dbReference type="Pfam" id="PF12333"/>
    </source>
</evidence>
<feature type="region of interest" description="Disordered" evidence="7">
    <location>
        <begin position="340"/>
        <end position="361"/>
    </location>
</feature>
<dbReference type="InterPro" id="IPR016024">
    <property type="entry name" value="ARM-type_fold"/>
</dbReference>
<evidence type="ECO:0000256" key="1">
    <source>
        <dbReference type="ARBA" id="ARBA00002355"/>
    </source>
</evidence>
<accession>A0A9W8E104</accession>
<name>A0A9W8E104_9FUNG</name>
<evidence type="ECO:0000313" key="11">
    <source>
        <dbReference type="Proteomes" id="UP001150569"/>
    </source>
</evidence>
<dbReference type="Gene3D" id="1.25.10.10">
    <property type="entry name" value="Leucine-rich Repeat Variant"/>
    <property type="match status" value="1"/>
</dbReference>
<dbReference type="Pfam" id="PF12333">
    <property type="entry name" value="Ipi1_N"/>
    <property type="match status" value="1"/>
</dbReference>
<reference evidence="10" key="1">
    <citation type="submission" date="2022-07" db="EMBL/GenBank/DDBJ databases">
        <title>Phylogenomic reconstructions and comparative analyses of Kickxellomycotina fungi.</title>
        <authorList>
            <person name="Reynolds N.K."/>
            <person name="Stajich J.E."/>
            <person name="Barry K."/>
            <person name="Grigoriev I.V."/>
            <person name="Crous P."/>
            <person name="Smith M.E."/>
        </authorList>
    </citation>
    <scope>NUCLEOTIDE SEQUENCE</scope>
    <source>
        <strain evidence="10">RSA 861</strain>
    </source>
</reference>